<dbReference type="InterPro" id="IPR029058">
    <property type="entry name" value="AB_hydrolase_fold"/>
</dbReference>
<feature type="chain" id="PRO_5001690646" evidence="1">
    <location>
        <begin position="27"/>
        <end position="277"/>
    </location>
</feature>
<dbReference type="RefSeq" id="WP_034641577.1">
    <property type="nucleotide sequence ID" value="NZ_CBCSJC010000013.1"/>
</dbReference>
<dbReference type="PANTHER" id="PTHR37017">
    <property type="entry name" value="AB HYDROLASE-1 DOMAIN-CONTAINING PROTEIN-RELATED"/>
    <property type="match status" value="1"/>
</dbReference>
<dbReference type="Gene3D" id="3.40.50.1820">
    <property type="entry name" value="alpha/beta hydrolase"/>
    <property type="match status" value="1"/>
</dbReference>
<feature type="signal peptide" evidence="1">
    <location>
        <begin position="1"/>
        <end position="26"/>
    </location>
</feature>
<dbReference type="PRINTS" id="PR00111">
    <property type="entry name" value="ABHYDROLASE"/>
</dbReference>
<evidence type="ECO:0000313" key="3">
    <source>
        <dbReference type="EMBL" id="KEK18250.1"/>
    </source>
</evidence>
<gene>
    <name evidence="3" type="ORF">BAMA_06735</name>
</gene>
<keyword evidence="4" id="KW-1185">Reference proteome</keyword>
<dbReference type="InterPro" id="IPR000073">
    <property type="entry name" value="AB_hydrolase_1"/>
</dbReference>
<dbReference type="EMBL" id="JOTN01000016">
    <property type="protein sequence ID" value="KEK18250.1"/>
    <property type="molecule type" value="Genomic_DNA"/>
</dbReference>
<reference evidence="3 4" key="1">
    <citation type="submission" date="2014-06" db="EMBL/GenBank/DDBJ databases">
        <title>Draft genome sequence of Bacillus manliponensis JCM 15802 (MCCC 1A00708).</title>
        <authorList>
            <person name="Lai Q."/>
            <person name="Liu Y."/>
            <person name="Shao Z."/>
        </authorList>
    </citation>
    <scope>NUCLEOTIDE SEQUENCE [LARGE SCALE GENOMIC DNA]</scope>
    <source>
        <strain evidence="3 4">JCM 15802</strain>
    </source>
</reference>
<feature type="domain" description="AB hydrolase-1" evidence="2">
    <location>
        <begin position="37"/>
        <end position="136"/>
    </location>
</feature>
<protein>
    <submittedName>
        <fullName evidence="3">Salicylate esterase</fullName>
    </submittedName>
</protein>
<accession>A0A073JVB6</accession>
<evidence type="ECO:0000313" key="4">
    <source>
        <dbReference type="Proteomes" id="UP000027822"/>
    </source>
</evidence>
<name>A0A073JVB6_9BACI</name>
<evidence type="ECO:0000256" key="1">
    <source>
        <dbReference type="SAM" id="SignalP"/>
    </source>
</evidence>
<proteinExistence type="predicted"/>
<dbReference type="STRING" id="574376.BAMA_06735"/>
<evidence type="ECO:0000259" key="2">
    <source>
        <dbReference type="Pfam" id="PF00561"/>
    </source>
</evidence>
<dbReference type="OrthoDB" id="9112061at2"/>
<dbReference type="PANTHER" id="PTHR37017:SF11">
    <property type="entry name" value="ESTERASE_LIPASE_THIOESTERASE DOMAIN-CONTAINING PROTEIN"/>
    <property type="match status" value="1"/>
</dbReference>
<dbReference type="SUPFAM" id="SSF53474">
    <property type="entry name" value="alpha/beta-Hydrolases"/>
    <property type="match status" value="1"/>
</dbReference>
<dbReference type="InterPro" id="IPR052897">
    <property type="entry name" value="Sec-Metab_Biosynth_Hydrolase"/>
</dbReference>
<dbReference type="Pfam" id="PF00561">
    <property type="entry name" value="Abhydrolase_1"/>
    <property type="match status" value="1"/>
</dbReference>
<dbReference type="eggNOG" id="COG0596">
    <property type="taxonomic scope" value="Bacteria"/>
</dbReference>
<dbReference type="AlphaFoldDB" id="A0A073JVB6"/>
<dbReference type="Proteomes" id="UP000027822">
    <property type="component" value="Unassembled WGS sequence"/>
</dbReference>
<organism evidence="3 4">
    <name type="scientific">Bacillus manliponensis</name>
    <dbReference type="NCBI Taxonomy" id="574376"/>
    <lineage>
        <taxon>Bacteria</taxon>
        <taxon>Bacillati</taxon>
        <taxon>Bacillota</taxon>
        <taxon>Bacilli</taxon>
        <taxon>Bacillales</taxon>
        <taxon>Bacillaceae</taxon>
        <taxon>Bacillus</taxon>
        <taxon>Bacillus cereus group</taxon>
    </lineage>
</organism>
<sequence length="277" mass="31414">MKRFKKLAFALLVLLINLSLLSPAKAETVTNSEEPITFVLIHGAWGDASYWDKTAQELRNMGHTVHTPNLSGHGQDTNKAVKHADYVKSVVDYIKDKNIKNFVLVGHSFGGTVISKVAEQVPDRIRRLVFMDAFVVKNGQSTADQIPKEGQTLWRKLARESKNKTIQLPFPIWRETFMNTADLTLAKKVYATVTPEPAGPLFERLDLTKFYQLKIPKSYFYLTEDIAVPQGEEYSWHPHMSSRLGLFRLITAKGDHMTPFHVKPKMVAHKLVQAGRD</sequence>
<comment type="caution">
    <text evidence="3">The sequence shown here is derived from an EMBL/GenBank/DDBJ whole genome shotgun (WGS) entry which is preliminary data.</text>
</comment>
<keyword evidence="1" id="KW-0732">Signal</keyword>